<comment type="caution">
    <text evidence="1">The sequence shown here is derived from an EMBL/GenBank/DDBJ whole genome shotgun (WGS) entry which is preliminary data.</text>
</comment>
<organism evidence="1">
    <name type="scientific">human gut metagenome</name>
    <dbReference type="NCBI Taxonomy" id="408170"/>
    <lineage>
        <taxon>unclassified sequences</taxon>
        <taxon>metagenomes</taxon>
        <taxon>organismal metagenomes</taxon>
    </lineage>
</organism>
<evidence type="ECO:0000313" key="1">
    <source>
        <dbReference type="EMBL" id="EKC64109.1"/>
    </source>
</evidence>
<accession>K1T9C1</accession>
<proteinExistence type="predicted"/>
<name>K1T9C1_9ZZZZ</name>
<dbReference type="AlphaFoldDB" id="K1T9C1"/>
<protein>
    <submittedName>
        <fullName evidence="1">DNA ligase, NAD-dependent</fullName>
    </submittedName>
</protein>
<feature type="non-terminal residue" evidence="1">
    <location>
        <position position="303"/>
    </location>
</feature>
<dbReference type="EMBL" id="AJWY01007398">
    <property type="protein sequence ID" value="EKC64109.1"/>
    <property type="molecule type" value="Genomic_DNA"/>
</dbReference>
<dbReference type="GO" id="GO:0016874">
    <property type="term" value="F:ligase activity"/>
    <property type="evidence" value="ECO:0007669"/>
    <property type="project" value="UniProtKB-KW"/>
</dbReference>
<gene>
    <name evidence="1" type="ORF">LEA_10992</name>
</gene>
<keyword evidence="1" id="KW-0436">Ligase</keyword>
<sequence length="303" mass="34889">MITKEELEKYQIAYSQGSPLIDDSTYDNLLEEYVNQHGEESRPFTRQKQSSSVNDIVGTIPKTYGVTKPMREGQKIYSDWVRLNGLTHNDWIYLQCKFDGCSVAYDCKTQRFFTRGDYDNGESVDVTELFSDRIGSDEYRKYWDADYFDAVKFEAIIHPSVFYEMKLNEQYKRPRDMVSATITSRNVEMAKYITLVPLRKYLNGKQYICHNIGMYLPCDAYEEIEKFISDVLGNNASSLFQPYEGYACDGVVATVVTNDTDEELSTEVIPGKEVAIKILNNIKETTLKNVDFQFGRSGRITPV</sequence>
<dbReference type="SUPFAM" id="SSF56091">
    <property type="entry name" value="DNA ligase/mRNA capping enzyme, catalytic domain"/>
    <property type="match status" value="1"/>
</dbReference>
<reference evidence="1" key="1">
    <citation type="journal article" date="2013" name="Environ. Microbiol.">
        <title>Microbiota from the distal guts of lean and obese adolescents exhibit partial functional redundancy besides clear differences in community structure.</title>
        <authorList>
            <person name="Ferrer M."/>
            <person name="Ruiz A."/>
            <person name="Lanza F."/>
            <person name="Haange S.B."/>
            <person name="Oberbach A."/>
            <person name="Till H."/>
            <person name="Bargiela R."/>
            <person name="Campoy C."/>
            <person name="Segura M.T."/>
            <person name="Richter M."/>
            <person name="von Bergen M."/>
            <person name="Seifert J."/>
            <person name="Suarez A."/>
        </authorList>
    </citation>
    <scope>NUCLEOTIDE SEQUENCE</scope>
</reference>